<gene>
    <name evidence="1" type="ORF">Scaly_1509000</name>
</gene>
<evidence type="ECO:0000313" key="1">
    <source>
        <dbReference type="EMBL" id="KAL0358233.1"/>
    </source>
</evidence>
<dbReference type="AlphaFoldDB" id="A0AAW2PTA1"/>
<reference evidence="1" key="2">
    <citation type="journal article" date="2024" name="Plant">
        <title>Genomic evolution and insights into agronomic trait innovations of Sesamum species.</title>
        <authorList>
            <person name="Miao H."/>
            <person name="Wang L."/>
            <person name="Qu L."/>
            <person name="Liu H."/>
            <person name="Sun Y."/>
            <person name="Le M."/>
            <person name="Wang Q."/>
            <person name="Wei S."/>
            <person name="Zheng Y."/>
            <person name="Lin W."/>
            <person name="Duan Y."/>
            <person name="Cao H."/>
            <person name="Xiong S."/>
            <person name="Wang X."/>
            <person name="Wei L."/>
            <person name="Li C."/>
            <person name="Ma Q."/>
            <person name="Ju M."/>
            <person name="Zhao R."/>
            <person name="Li G."/>
            <person name="Mu C."/>
            <person name="Tian Q."/>
            <person name="Mei H."/>
            <person name="Zhang T."/>
            <person name="Gao T."/>
            <person name="Zhang H."/>
        </authorList>
    </citation>
    <scope>NUCLEOTIDE SEQUENCE</scope>
    <source>
        <strain evidence="1">KEN8</strain>
    </source>
</reference>
<accession>A0AAW2PTA1</accession>
<dbReference type="PANTHER" id="PTHR47592">
    <property type="entry name" value="PBF68 PROTEIN"/>
    <property type="match status" value="1"/>
</dbReference>
<name>A0AAW2PTA1_9LAMI</name>
<dbReference type="PANTHER" id="PTHR47592:SF27">
    <property type="entry name" value="OS08G0421700 PROTEIN"/>
    <property type="match status" value="1"/>
</dbReference>
<protein>
    <recommendedName>
        <fullName evidence="2">UBN2_2 domain-containing protein</fullName>
    </recommendedName>
</protein>
<dbReference type="Pfam" id="PF14223">
    <property type="entry name" value="Retrotran_gag_2"/>
    <property type="match status" value="1"/>
</dbReference>
<comment type="caution">
    <text evidence="1">The sequence shown here is derived from an EMBL/GenBank/DDBJ whole genome shotgun (WGS) entry which is preliminary data.</text>
</comment>
<organism evidence="1">
    <name type="scientific">Sesamum calycinum</name>
    <dbReference type="NCBI Taxonomy" id="2727403"/>
    <lineage>
        <taxon>Eukaryota</taxon>
        <taxon>Viridiplantae</taxon>
        <taxon>Streptophyta</taxon>
        <taxon>Embryophyta</taxon>
        <taxon>Tracheophyta</taxon>
        <taxon>Spermatophyta</taxon>
        <taxon>Magnoliopsida</taxon>
        <taxon>eudicotyledons</taxon>
        <taxon>Gunneridae</taxon>
        <taxon>Pentapetalae</taxon>
        <taxon>asterids</taxon>
        <taxon>lamiids</taxon>
        <taxon>Lamiales</taxon>
        <taxon>Pedaliaceae</taxon>
        <taxon>Sesamum</taxon>
    </lineage>
</organism>
<evidence type="ECO:0008006" key="2">
    <source>
        <dbReference type="Google" id="ProtNLM"/>
    </source>
</evidence>
<reference evidence="1" key="1">
    <citation type="submission" date="2020-06" db="EMBL/GenBank/DDBJ databases">
        <authorList>
            <person name="Li T."/>
            <person name="Hu X."/>
            <person name="Zhang T."/>
            <person name="Song X."/>
            <person name="Zhang H."/>
            <person name="Dai N."/>
            <person name="Sheng W."/>
            <person name="Hou X."/>
            <person name="Wei L."/>
        </authorList>
    </citation>
    <scope>NUCLEOTIDE SEQUENCE</scope>
    <source>
        <strain evidence="1">KEN8</strain>
        <tissue evidence="1">Leaf</tissue>
    </source>
</reference>
<proteinExistence type="predicted"/>
<sequence>MATVEKLADVGVEISTSRFVSTVDDTNMNDDEYAIHQEKVENYNNDAFKCRYYLLNCLSDNFYDYYDRTYSTAKKIWKALQSKYDTEEAGAKNMQLADFFDASRFFRFQMVDNKSVADQTQDFIMIVGELRSEDIKIGDNLVVCGIIDKLPPSWKEFQKTMRHKQKETTLETLIMRIRMEEEARGQDALMQSPESSAQPITTKTYIWLKVLRGGGRILVQTAMFVMRKTGSKFILHLMSQELLCLVILIPPKCLELEKLS</sequence>
<dbReference type="EMBL" id="JACGWM010000008">
    <property type="protein sequence ID" value="KAL0358233.1"/>
    <property type="molecule type" value="Genomic_DNA"/>
</dbReference>